<dbReference type="Proteomes" id="UP001059745">
    <property type="component" value="Chromosome 1"/>
</dbReference>
<dbReference type="Proteomes" id="UP000029590">
    <property type="component" value="Unassembled WGS sequence"/>
</dbReference>
<proteinExistence type="predicted"/>
<dbReference type="InterPro" id="IPR041141">
    <property type="entry name" value="CmlA_N"/>
</dbReference>
<dbReference type="EMBL" id="JPGG01000018">
    <property type="protein sequence ID" value="KGC09280.1"/>
    <property type="molecule type" value="Genomic_DNA"/>
</dbReference>
<sequence length="532" mass="59493">MRFEAGTPVYLKPSVKMELLLDRWLAWPHLVPPVQYAMNLAFRYLPALQSFVANPKIHVAASNDPALYGGPFMDLPEAAAGEIAALLDETRQRSAALLRFAADFKAFDRMLQEAGTGHSLDALYEKLPATLAGLTELVYDHNNQPVIRIIEELAERTGLSNRASQELLLSTVADADRKFFMNTPRVSGPGNAFARVPFASPLLDKLAAMRTRAAPFGELAELFDAATLAREDVLEMFDTEAPARKAPDYDGEQVRVRHFGHACVLIQTPEVNILIDPMFTWDAADDGRFTYVDLPDRIDYLVISHCHQDHFSPEALVQLRHKVGQAIVPRNRTGSLADPSMELALRSLGYRDVRSVGAFDSVAVPDGEIVSLPFTGEHADLDIYSKQTLFVRVKERRFFFLVDSDAINPALYQLVRETAGTPDAIFVGMECNGAPLSWLYGPLMTKPLSRRDDDSRRLSASNAARAWRLVSDLGARRAFIYAMGQEPWLRYVMGAEYAPDSIQARQIRNFFERCEQAGVSFEHLHIGKEMLY</sequence>
<organism evidence="2 4">
    <name type="scientific">Burkholderia gladioli</name>
    <name type="common">Pseudomonas marginata</name>
    <name type="synonym">Phytomonas marginata</name>
    <dbReference type="NCBI Taxonomy" id="28095"/>
    <lineage>
        <taxon>Bacteria</taxon>
        <taxon>Pseudomonadati</taxon>
        <taxon>Pseudomonadota</taxon>
        <taxon>Betaproteobacteria</taxon>
        <taxon>Burkholderiales</taxon>
        <taxon>Burkholderiaceae</taxon>
        <taxon>Burkholderia</taxon>
    </lineage>
</organism>
<dbReference type="Gene3D" id="3.60.15.10">
    <property type="entry name" value="Ribonuclease Z/Hydroxyacylglutathione hydrolase-like"/>
    <property type="match status" value="1"/>
</dbReference>
<evidence type="ECO:0000313" key="3">
    <source>
        <dbReference type="EMBL" id="UWX68542.1"/>
    </source>
</evidence>
<evidence type="ECO:0000259" key="1">
    <source>
        <dbReference type="Pfam" id="PF18456"/>
    </source>
</evidence>
<name>A0AAW3EQA9_BURGA</name>
<dbReference type="EMBL" id="CP104214">
    <property type="protein sequence ID" value="UWX68542.1"/>
    <property type="molecule type" value="Genomic_DNA"/>
</dbReference>
<protein>
    <submittedName>
        <fullName evidence="3">MBL fold metallo-hydrolase</fullName>
    </submittedName>
    <submittedName>
        <fullName evidence="2">Metallo-beta-lactamase superfamily protein</fullName>
    </submittedName>
</protein>
<dbReference type="PANTHER" id="PTHR43546">
    <property type="entry name" value="UPF0173 METAL-DEPENDENT HYDROLASE MJ1163-RELATED"/>
    <property type="match status" value="1"/>
</dbReference>
<dbReference type="Pfam" id="PF13483">
    <property type="entry name" value="Lactamase_B_3"/>
    <property type="match status" value="1"/>
</dbReference>
<dbReference type="PANTHER" id="PTHR43546:SF3">
    <property type="entry name" value="UPF0173 METAL-DEPENDENT HYDROLASE MJ1163"/>
    <property type="match status" value="1"/>
</dbReference>
<reference evidence="3" key="2">
    <citation type="submission" date="2022-09" db="EMBL/GenBank/DDBJ databases">
        <title>Genomic of Burkholderia gladioli.</title>
        <authorList>
            <person name="Wu H."/>
        </authorList>
    </citation>
    <scope>NUCLEOTIDE SEQUENCE</scope>
    <source>
        <strain evidence="3">ZN-S4</strain>
    </source>
</reference>
<dbReference type="AlphaFoldDB" id="A0AAW3EQA9"/>
<feature type="domain" description="Diiron non-heme beta-hydroxylase N-terminal" evidence="1">
    <location>
        <begin position="10"/>
        <end position="240"/>
    </location>
</feature>
<evidence type="ECO:0000313" key="2">
    <source>
        <dbReference type="EMBL" id="KGC09280.1"/>
    </source>
</evidence>
<dbReference type="Pfam" id="PF18456">
    <property type="entry name" value="CmlA_N"/>
    <property type="match status" value="1"/>
</dbReference>
<accession>A0AAW3EQA9</accession>
<dbReference type="SUPFAM" id="SSF56281">
    <property type="entry name" value="Metallo-hydrolase/oxidoreductase"/>
    <property type="match status" value="1"/>
</dbReference>
<gene>
    <name evidence="2" type="ORF">DM48_5453</name>
    <name evidence="3" type="ORF">NYZ96_09790</name>
</gene>
<dbReference type="InterPro" id="IPR036866">
    <property type="entry name" value="RibonucZ/Hydroxyglut_hydro"/>
</dbReference>
<dbReference type="RefSeq" id="WP_036051432.1">
    <property type="nucleotide sequence ID" value="NZ_CADEVY010000004.1"/>
</dbReference>
<dbReference type="InterPro" id="IPR050114">
    <property type="entry name" value="UPF0173_UPF0282_UlaG_hydrolase"/>
</dbReference>
<dbReference type="KEGG" id="bgo:BM43_3464"/>
<evidence type="ECO:0000313" key="4">
    <source>
        <dbReference type="Proteomes" id="UP000029590"/>
    </source>
</evidence>
<reference evidence="2 4" key="1">
    <citation type="submission" date="2014-04" db="EMBL/GenBank/DDBJ databases">
        <authorList>
            <person name="Bishop-Lilly K.A."/>
            <person name="Broomall S.M."/>
            <person name="Chain P.S."/>
            <person name="Chertkov O."/>
            <person name="Coyne S.R."/>
            <person name="Daligault H.E."/>
            <person name="Davenport K.W."/>
            <person name="Erkkila T."/>
            <person name="Frey K.G."/>
            <person name="Gibbons H.S."/>
            <person name="Gu W."/>
            <person name="Jaissle J."/>
            <person name="Johnson S.L."/>
            <person name="Koroleva G.I."/>
            <person name="Ladner J.T."/>
            <person name="Lo C.-C."/>
            <person name="Minogue T.D."/>
            <person name="Munk C."/>
            <person name="Palacios G.F."/>
            <person name="Redden C.L."/>
            <person name="Rosenzweig C.N."/>
            <person name="Scholz M.B."/>
            <person name="Teshima H."/>
            <person name="Xu Y."/>
        </authorList>
    </citation>
    <scope>NUCLEOTIDE SEQUENCE [LARGE SCALE GENOMIC DNA]</scope>
    <source>
        <strain evidence="4">gladioli</strain>
        <strain evidence="2">Gladioli</strain>
    </source>
</reference>